<evidence type="ECO:0000256" key="3">
    <source>
        <dbReference type="ARBA" id="ARBA00011245"/>
    </source>
</evidence>
<feature type="active site" description="Proton donor" evidence="16">
    <location>
        <position position="3"/>
    </location>
</feature>
<dbReference type="EC" id="3.2.2.23" evidence="16"/>
<evidence type="ECO:0000256" key="14">
    <source>
        <dbReference type="ARBA" id="ARBA00044632"/>
    </source>
</evidence>
<dbReference type="GO" id="GO:0006284">
    <property type="term" value="P:base-excision repair"/>
    <property type="evidence" value="ECO:0007669"/>
    <property type="project" value="InterPro"/>
</dbReference>
<dbReference type="FunFam" id="3.20.190.10:FF:000001">
    <property type="entry name" value="Formamidopyrimidine-DNA glycosylase"/>
    <property type="match status" value="1"/>
</dbReference>
<dbReference type="SMART" id="SM01232">
    <property type="entry name" value="H2TH"/>
    <property type="match status" value="1"/>
</dbReference>
<comment type="caution">
    <text evidence="19">The sequence shown here is derived from an EMBL/GenBank/DDBJ whole genome shotgun (WGS) entry which is preliminary data.</text>
</comment>
<dbReference type="InterPro" id="IPR020629">
    <property type="entry name" value="FPG_Glyclase"/>
</dbReference>
<dbReference type="PROSITE" id="PS51068">
    <property type="entry name" value="FPG_CAT"/>
    <property type="match status" value="1"/>
</dbReference>
<dbReference type="InterPro" id="IPR010979">
    <property type="entry name" value="Ribosomal_uS13-like_H2TH"/>
</dbReference>
<evidence type="ECO:0000256" key="6">
    <source>
        <dbReference type="ARBA" id="ARBA00022771"/>
    </source>
</evidence>
<dbReference type="FunFam" id="1.10.8.50:FF:000003">
    <property type="entry name" value="Formamidopyrimidine-DNA glycosylase"/>
    <property type="match status" value="1"/>
</dbReference>
<gene>
    <name evidence="16" type="primary">mutM</name>
    <name evidence="16" type="synonym">fpg</name>
    <name evidence="19" type="ORF">DCM90_02360</name>
</gene>
<reference evidence="19 20" key="1">
    <citation type="journal article" date="2018" name="Int. J. Syst. Evol. Microbiol.">
        <title>Lactobacillus bambusae sp. nov., isolated from a traditional fermented Ma-bamboo shoots of Taiwan.</title>
        <authorList>
            <person name="Wang L.-T."/>
        </authorList>
    </citation>
    <scope>NUCLEOTIDE SEQUENCE [LARGE SCALE GENOMIC DNA]</scope>
    <source>
        <strain evidence="19 20">BS-W1</strain>
    </source>
</reference>
<dbReference type="OrthoDB" id="9800855at2"/>
<dbReference type="SUPFAM" id="SSF57716">
    <property type="entry name" value="Glucocorticoid receptor-like (DNA-binding domain)"/>
    <property type="match status" value="1"/>
</dbReference>
<dbReference type="CDD" id="cd08966">
    <property type="entry name" value="EcFpg-like_N"/>
    <property type="match status" value="1"/>
</dbReference>
<dbReference type="InterPro" id="IPR000214">
    <property type="entry name" value="Znf_DNA_glyclase/AP_lyase"/>
</dbReference>
<keyword evidence="20" id="KW-1185">Reference proteome</keyword>
<dbReference type="PROSITE" id="PS51066">
    <property type="entry name" value="ZF_FPG_2"/>
    <property type="match status" value="1"/>
</dbReference>
<dbReference type="EC" id="4.2.99.18" evidence="16"/>
<evidence type="ECO:0000256" key="9">
    <source>
        <dbReference type="ARBA" id="ARBA00023125"/>
    </source>
</evidence>
<evidence type="ECO:0000256" key="8">
    <source>
        <dbReference type="ARBA" id="ARBA00022833"/>
    </source>
</evidence>
<dbReference type="Pfam" id="PF01149">
    <property type="entry name" value="Fapy_DNA_glyco"/>
    <property type="match status" value="1"/>
</dbReference>
<feature type="domain" description="Formamidopyrimidine-DNA glycosylase catalytic" evidence="18">
    <location>
        <begin position="2"/>
        <end position="114"/>
    </location>
</feature>
<evidence type="ECO:0000256" key="4">
    <source>
        <dbReference type="ARBA" id="ARBA00022723"/>
    </source>
</evidence>
<dbReference type="NCBIfam" id="TIGR00577">
    <property type="entry name" value="fpg"/>
    <property type="match status" value="1"/>
</dbReference>
<dbReference type="InterPro" id="IPR012319">
    <property type="entry name" value="FPG_cat"/>
</dbReference>
<keyword evidence="4 16" id="KW-0479">Metal-binding</keyword>
<accession>A0A2V1N3L9</accession>
<proteinExistence type="inferred from homology"/>
<dbReference type="SMART" id="SM00898">
    <property type="entry name" value="Fapy_DNA_glyco"/>
    <property type="match status" value="1"/>
</dbReference>
<evidence type="ECO:0000256" key="2">
    <source>
        <dbReference type="ARBA" id="ARBA00009409"/>
    </source>
</evidence>
<dbReference type="InterPro" id="IPR035937">
    <property type="entry name" value="FPG_N"/>
</dbReference>
<dbReference type="GO" id="GO:0008270">
    <property type="term" value="F:zinc ion binding"/>
    <property type="evidence" value="ECO:0007669"/>
    <property type="project" value="UniProtKB-UniRule"/>
</dbReference>
<evidence type="ECO:0000256" key="15">
    <source>
        <dbReference type="ARBA" id="ARBA00060177"/>
    </source>
</evidence>
<dbReference type="SUPFAM" id="SSF46946">
    <property type="entry name" value="S13-like H2TH domain"/>
    <property type="match status" value="1"/>
</dbReference>
<keyword evidence="7 16" id="KW-0378">Hydrolase</keyword>
<evidence type="ECO:0000256" key="10">
    <source>
        <dbReference type="ARBA" id="ARBA00023204"/>
    </source>
</evidence>
<name>A0A2V1N3L9_9LACO</name>
<feature type="active site" description="Proton donor; for beta-elimination activity" evidence="16">
    <location>
        <position position="58"/>
    </location>
</feature>
<dbReference type="AlphaFoldDB" id="A0A2V1N3L9"/>
<evidence type="ECO:0000256" key="16">
    <source>
        <dbReference type="HAMAP-Rule" id="MF_00103"/>
    </source>
</evidence>
<feature type="binding site" evidence="16">
    <location>
        <position position="92"/>
    </location>
    <ligand>
        <name>DNA</name>
        <dbReference type="ChEBI" id="CHEBI:16991"/>
    </ligand>
</feature>
<keyword evidence="6 16" id="KW-0863">Zinc-finger</keyword>
<dbReference type="InterPro" id="IPR015887">
    <property type="entry name" value="DNA_glyclase_Znf_dom_DNA_BS"/>
</dbReference>
<protein>
    <recommendedName>
        <fullName evidence="16">Formamidopyrimidine-DNA glycosylase</fullName>
        <shortName evidence="16">Fapy-DNA glycosylase</shortName>
        <ecNumber evidence="16">3.2.2.23</ecNumber>
    </recommendedName>
    <alternativeName>
        <fullName evidence="16">DNA-(apurinic or apyrimidinic site) lyase MutM</fullName>
        <shortName evidence="16">AP lyase MutM</shortName>
        <ecNumber evidence="16">4.2.99.18</ecNumber>
    </alternativeName>
</protein>
<sequence>MPELPEVETVRRGLTELVGGATIDHVTVNYEKMISPDSPEFELLLEGRTLEQIDRRGKYLLFRFNGGLTMVSHLRMEGKYDVQPEGAPIAKHTHVIFHLTDGRELRYMDSRKFGRMALLPTGQEDQLSGIKRLGPEPTPTTLTLAYMKQEFSKSRQAIKPFLLDQSHITGLGNIYVDETLWMTKIHPLTPAKLLTDDELAMLRLNILNEIELAIANHGTTVHSFSTAYGNAGSFQNSLHVYGRAGEPCERCGTLIEKTKVAQRGTSFCPYCQIQKELIKK</sequence>
<dbReference type="Gene3D" id="1.10.8.50">
    <property type="match status" value="1"/>
</dbReference>
<evidence type="ECO:0000256" key="7">
    <source>
        <dbReference type="ARBA" id="ARBA00022801"/>
    </source>
</evidence>
<evidence type="ECO:0000256" key="11">
    <source>
        <dbReference type="ARBA" id="ARBA00023239"/>
    </source>
</evidence>
<feature type="active site" description="Proton donor; for delta-elimination activity" evidence="16">
    <location>
        <position position="263"/>
    </location>
</feature>
<organism evidence="19 20">
    <name type="scientific">Levilactobacillus bambusae</name>
    <dbReference type="NCBI Taxonomy" id="2024736"/>
    <lineage>
        <taxon>Bacteria</taxon>
        <taxon>Bacillati</taxon>
        <taxon>Bacillota</taxon>
        <taxon>Bacilli</taxon>
        <taxon>Lactobacillales</taxon>
        <taxon>Lactobacillaceae</taxon>
        <taxon>Levilactobacillus</taxon>
    </lineage>
</organism>
<dbReference type="GO" id="GO:0140078">
    <property type="term" value="F:class I DNA-(apurinic or apyrimidinic site) endonuclease activity"/>
    <property type="evidence" value="ECO:0007669"/>
    <property type="project" value="UniProtKB-EC"/>
</dbReference>
<comment type="function">
    <text evidence="15">Involved in base excision repair of DNA damaged by oxidation or by mutagenic agents. Acts as a DNA glycosylase that recognizes and removes damaged bases. Has a preference for oxidized purines, such as 7,8-dihydro-8-oxoguanine (8-oxoG). Has AP (apurinic/apyrimidinic) lyase activity and introduces nicks in the DNA strand. Cleaves the DNA backbone by beta-delta elimination to generate a single-strand break at the site of the removed base with both 3'- and 5'-phosphates.</text>
</comment>
<keyword evidence="9 16" id="KW-0238">DNA-binding</keyword>
<comment type="caution">
    <text evidence="16">Lacks conserved residue(s) required for the propagation of feature annotation.</text>
</comment>
<dbReference type="Pfam" id="PF06827">
    <property type="entry name" value="zf-FPG_IleRS"/>
    <property type="match status" value="1"/>
</dbReference>
<keyword evidence="5 16" id="KW-0227">DNA damage</keyword>
<comment type="catalytic activity">
    <reaction evidence="14 16">
        <text>2'-deoxyribonucleotide-(2'-deoxyribose 5'-phosphate)-2'-deoxyribonucleotide-DNA = a 3'-end 2'-deoxyribonucleotide-(2,3-dehydro-2,3-deoxyribose 5'-phosphate)-DNA + a 5'-end 5'-phospho-2'-deoxyribonucleoside-DNA + H(+)</text>
        <dbReference type="Rhea" id="RHEA:66592"/>
        <dbReference type="Rhea" id="RHEA-COMP:13180"/>
        <dbReference type="Rhea" id="RHEA-COMP:16897"/>
        <dbReference type="Rhea" id="RHEA-COMP:17067"/>
        <dbReference type="ChEBI" id="CHEBI:15378"/>
        <dbReference type="ChEBI" id="CHEBI:136412"/>
        <dbReference type="ChEBI" id="CHEBI:157695"/>
        <dbReference type="ChEBI" id="CHEBI:167181"/>
        <dbReference type="EC" id="4.2.99.18"/>
    </reaction>
</comment>
<dbReference type="SUPFAM" id="SSF81624">
    <property type="entry name" value="N-terminal domain of MutM-like DNA repair proteins"/>
    <property type="match status" value="1"/>
</dbReference>
<dbReference type="PANTHER" id="PTHR22993">
    <property type="entry name" value="FORMAMIDOPYRIMIDINE-DNA GLYCOSYLASE"/>
    <property type="match status" value="1"/>
</dbReference>
<dbReference type="Pfam" id="PF06831">
    <property type="entry name" value="H2TH"/>
    <property type="match status" value="1"/>
</dbReference>
<dbReference type="GO" id="GO:0003684">
    <property type="term" value="F:damaged DNA binding"/>
    <property type="evidence" value="ECO:0007669"/>
    <property type="project" value="InterPro"/>
</dbReference>
<evidence type="ECO:0000256" key="1">
    <source>
        <dbReference type="ARBA" id="ARBA00001668"/>
    </source>
</evidence>
<dbReference type="PANTHER" id="PTHR22993:SF9">
    <property type="entry name" value="FORMAMIDOPYRIMIDINE-DNA GLYCOSYLASE"/>
    <property type="match status" value="1"/>
</dbReference>
<feature type="domain" description="FPG-type" evidence="17">
    <location>
        <begin position="239"/>
        <end position="273"/>
    </location>
</feature>
<comment type="subunit">
    <text evidence="3 16">Monomer.</text>
</comment>
<feature type="active site" description="Schiff-base intermediate with DNA" evidence="16">
    <location>
        <position position="2"/>
    </location>
</feature>
<evidence type="ECO:0000256" key="13">
    <source>
        <dbReference type="ARBA" id="ARBA00023295"/>
    </source>
</evidence>
<keyword evidence="10 16" id="KW-0234">DNA repair</keyword>
<dbReference type="PROSITE" id="PS01242">
    <property type="entry name" value="ZF_FPG_1"/>
    <property type="match status" value="1"/>
</dbReference>
<evidence type="ECO:0000259" key="17">
    <source>
        <dbReference type="PROSITE" id="PS51066"/>
    </source>
</evidence>
<keyword evidence="8 16" id="KW-0862">Zinc</keyword>
<comment type="catalytic activity">
    <reaction evidence="1 16">
        <text>Hydrolysis of DNA containing ring-opened 7-methylguanine residues, releasing 2,6-diamino-4-hydroxy-5-(N-methyl)formamidopyrimidine.</text>
        <dbReference type="EC" id="3.2.2.23"/>
    </reaction>
</comment>
<comment type="similarity">
    <text evidence="2 16">Belongs to the FPG family.</text>
</comment>
<keyword evidence="13 16" id="KW-0326">Glycosidase</keyword>
<evidence type="ECO:0000256" key="12">
    <source>
        <dbReference type="ARBA" id="ARBA00023268"/>
    </source>
</evidence>
<keyword evidence="12 16" id="KW-0511">Multifunctional enzyme</keyword>
<keyword evidence="11 16" id="KW-0456">Lyase</keyword>
<dbReference type="NCBIfam" id="NF002211">
    <property type="entry name" value="PRK01103.1"/>
    <property type="match status" value="1"/>
</dbReference>
<dbReference type="EMBL" id="QCXQ01000001">
    <property type="protein sequence ID" value="PWG01038.1"/>
    <property type="molecule type" value="Genomic_DNA"/>
</dbReference>
<dbReference type="Proteomes" id="UP000245080">
    <property type="component" value="Unassembled WGS sequence"/>
</dbReference>
<comment type="cofactor">
    <cofactor evidence="16">
        <name>Zn(2+)</name>
        <dbReference type="ChEBI" id="CHEBI:29105"/>
    </cofactor>
    <text evidence="16">Binds 1 zinc ion per subunit.</text>
</comment>
<dbReference type="GO" id="GO:0003690">
    <property type="term" value="F:double-stranded DNA binding"/>
    <property type="evidence" value="ECO:0007669"/>
    <property type="project" value="UniProtKB-ARBA"/>
</dbReference>
<dbReference type="RefSeq" id="WP_109249751.1">
    <property type="nucleotide sequence ID" value="NZ_QCXQ01000001.1"/>
</dbReference>
<dbReference type="InterPro" id="IPR015886">
    <property type="entry name" value="H2TH_FPG"/>
</dbReference>
<dbReference type="HAMAP" id="MF_00103">
    <property type="entry name" value="Fapy_DNA_glycosyl"/>
    <property type="match status" value="1"/>
</dbReference>
<evidence type="ECO:0000313" key="20">
    <source>
        <dbReference type="Proteomes" id="UP000245080"/>
    </source>
</evidence>
<evidence type="ECO:0000256" key="5">
    <source>
        <dbReference type="ARBA" id="ARBA00022763"/>
    </source>
</evidence>
<evidence type="ECO:0000313" key="19">
    <source>
        <dbReference type="EMBL" id="PWG01038.1"/>
    </source>
</evidence>
<evidence type="ECO:0000259" key="18">
    <source>
        <dbReference type="PROSITE" id="PS51068"/>
    </source>
</evidence>
<dbReference type="GO" id="GO:0034039">
    <property type="term" value="F:8-oxo-7,8-dihydroguanine DNA N-glycosylase activity"/>
    <property type="evidence" value="ECO:0007669"/>
    <property type="project" value="TreeGrafter"/>
</dbReference>
<dbReference type="InterPro" id="IPR010663">
    <property type="entry name" value="Znf_FPG/IleRS"/>
</dbReference>
<comment type="function">
    <text evidence="16">Involved in base excision repair of DNA damaged by oxidation or by mutagenic agents. Acts as DNA glycosylase that recognizes and removes damaged bases. Has a preference for oxidized purines, such as 7,8-dihydro-8-oxoguanine (8-oxoG). Has AP (apurinic/apyrimidinic) lyase activity and introduces nicks in the DNA strand. Cleaves the DNA backbone by beta-delta elimination to generate a single-strand break at the site of the removed base with both 3'- and 5'-phosphates.</text>
</comment>
<feature type="binding site" evidence="16">
    <location>
        <position position="111"/>
    </location>
    <ligand>
        <name>DNA</name>
        <dbReference type="ChEBI" id="CHEBI:16991"/>
    </ligand>
</feature>
<dbReference type="Gene3D" id="3.20.190.10">
    <property type="entry name" value="MutM-like, N-terminal"/>
    <property type="match status" value="1"/>
</dbReference>